<sequence length="118" mass="13009">MAYSPEITTDSKVNGTALSSPSTSSQRSDSSLPLLRVAASQTTDTMGKEPSVEQETVGDDEFSSPSQDASGLEEVVEQLNNTFPHSQTKLSWLPKNDKVFKKCYSFNRVAIELNWNDF</sequence>
<dbReference type="Proteomes" id="UP000250572">
    <property type="component" value="Unassembled WGS sequence"/>
</dbReference>
<dbReference type="EMBL" id="NHOQ01000204">
    <property type="protein sequence ID" value="PWA32114.1"/>
    <property type="molecule type" value="Genomic_DNA"/>
</dbReference>
<evidence type="ECO:0000313" key="3">
    <source>
        <dbReference type="Proteomes" id="UP000250572"/>
    </source>
</evidence>
<evidence type="ECO:0000313" key="2">
    <source>
        <dbReference type="EMBL" id="PWA32114.1"/>
    </source>
</evidence>
<dbReference type="AlphaFoldDB" id="A0A315W7R1"/>
<name>A0A315W7R1_GAMAF</name>
<gene>
    <name evidence="2" type="ORF">CCH79_00013409</name>
</gene>
<organism evidence="2 3">
    <name type="scientific">Gambusia affinis</name>
    <name type="common">Western mosquitofish</name>
    <name type="synonym">Heterandria affinis</name>
    <dbReference type="NCBI Taxonomy" id="33528"/>
    <lineage>
        <taxon>Eukaryota</taxon>
        <taxon>Metazoa</taxon>
        <taxon>Chordata</taxon>
        <taxon>Craniata</taxon>
        <taxon>Vertebrata</taxon>
        <taxon>Euteleostomi</taxon>
        <taxon>Actinopterygii</taxon>
        <taxon>Neopterygii</taxon>
        <taxon>Teleostei</taxon>
        <taxon>Neoteleostei</taxon>
        <taxon>Acanthomorphata</taxon>
        <taxon>Ovalentaria</taxon>
        <taxon>Atherinomorphae</taxon>
        <taxon>Cyprinodontiformes</taxon>
        <taxon>Poeciliidae</taxon>
        <taxon>Poeciliinae</taxon>
        <taxon>Gambusia</taxon>
    </lineage>
</organism>
<reference evidence="2 3" key="1">
    <citation type="journal article" date="2018" name="G3 (Bethesda)">
        <title>A High-Quality Reference Genome for the Invasive Mosquitofish Gambusia affinis Using a Chicago Library.</title>
        <authorList>
            <person name="Hoffberg S.L."/>
            <person name="Troendle N.J."/>
            <person name="Glenn T.C."/>
            <person name="Mahmud O."/>
            <person name="Louha S."/>
            <person name="Chalopin D."/>
            <person name="Bennetzen J.L."/>
            <person name="Mauricio R."/>
        </authorList>
    </citation>
    <scope>NUCLEOTIDE SEQUENCE [LARGE SCALE GENOMIC DNA]</scope>
    <source>
        <strain evidence="2">NE01/NJP1002.9</strain>
        <tissue evidence="2">Muscle</tissue>
    </source>
</reference>
<comment type="caution">
    <text evidence="2">The sequence shown here is derived from an EMBL/GenBank/DDBJ whole genome shotgun (WGS) entry which is preliminary data.</text>
</comment>
<feature type="compositionally biased region" description="Low complexity" evidence="1">
    <location>
        <begin position="18"/>
        <end position="36"/>
    </location>
</feature>
<accession>A0A315W7R1</accession>
<feature type="region of interest" description="Disordered" evidence="1">
    <location>
        <begin position="1"/>
        <end position="71"/>
    </location>
</feature>
<feature type="compositionally biased region" description="Polar residues" evidence="1">
    <location>
        <begin position="1"/>
        <end position="17"/>
    </location>
</feature>
<proteinExistence type="predicted"/>
<protein>
    <submittedName>
        <fullName evidence="2">Uncharacterized protein</fullName>
    </submittedName>
</protein>
<evidence type="ECO:0000256" key="1">
    <source>
        <dbReference type="SAM" id="MobiDB-lite"/>
    </source>
</evidence>
<keyword evidence="3" id="KW-1185">Reference proteome</keyword>